<evidence type="ECO:0000256" key="2">
    <source>
        <dbReference type="ARBA" id="ARBA00022475"/>
    </source>
</evidence>
<comment type="function">
    <text evidence="8">Important for reducing fluoride concentration in the cell, thus reducing its toxicity.</text>
</comment>
<dbReference type="PANTHER" id="PTHR28259">
    <property type="entry name" value="FLUORIDE EXPORT PROTEIN 1-RELATED"/>
    <property type="match status" value="1"/>
</dbReference>
<dbReference type="Proteomes" id="UP001208689">
    <property type="component" value="Chromosome"/>
</dbReference>
<proteinExistence type="inferred from homology"/>
<organism evidence="9 10">
    <name type="scientific">Candidatus Lokiarchaeum ossiferum</name>
    <dbReference type="NCBI Taxonomy" id="2951803"/>
    <lineage>
        <taxon>Archaea</taxon>
        <taxon>Promethearchaeati</taxon>
        <taxon>Promethearchaeota</taxon>
        <taxon>Promethearchaeia</taxon>
        <taxon>Promethearchaeales</taxon>
        <taxon>Promethearchaeaceae</taxon>
        <taxon>Candidatus Lokiarchaeum</taxon>
    </lineage>
</organism>
<evidence type="ECO:0000256" key="3">
    <source>
        <dbReference type="ARBA" id="ARBA00022692"/>
    </source>
</evidence>
<feature type="transmembrane region" description="Helical" evidence="8">
    <location>
        <begin position="7"/>
        <end position="24"/>
    </location>
</feature>
<dbReference type="PANTHER" id="PTHR28259:SF1">
    <property type="entry name" value="FLUORIDE EXPORT PROTEIN 1-RELATED"/>
    <property type="match status" value="1"/>
</dbReference>
<comment type="catalytic activity">
    <reaction evidence="7">
        <text>fluoride(in) = fluoride(out)</text>
        <dbReference type="Rhea" id="RHEA:76159"/>
        <dbReference type="ChEBI" id="CHEBI:17051"/>
    </reaction>
    <physiologicalReaction direction="left-to-right" evidence="7">
        <dbReference type="Rhea" id="RHEA:76160"/>
    </physiologicalReaction>
</comment>
<comment type="subcellular location">
    <subcellularLocation>
        <location evidence="1">Cell membrane</location>
        <topology evidence="1">Multi-pass membrane protein</topology>
    </subcellularLocation>
</comment>
<dbReference type="InterPro" id="IPR003691">
    <property type="entry name" value="FluC"/>
</dbReference>
<name>A0ABY6HZ92_9ARCH</name>
<feature type="transmembrane region" description="Helical" evidence="8">
    <location>
        <begin position="75"/>
        <end position="96"/>
    </location>
</feature>
<evidence type="ECO:0000256" key="1">
    <source>
        <dbReference type="ARBA" id="ARBA00004651"/>
    </source>
</evidence>
<reference evidence="9" key="1">
    <citation type="submission" date="2022-09" db="EMBL/GenBank/DDBJ databases">
        <title>Actin cytoskeleton and complex cell architecture in an #Asgard archaeon.</title>
        <authorList>
            <person name="Ponce Toledo R.I."/>
            <person name="Schleper C."/>
            <person name="Rodrigues Oliveira T."/>
            <person name="Wollweber F."/>
            <person name="Xu J."/>
            <person name="Rittmann S."/>
            <person name="Klingl A."/>
            <person name="Pilhofer M."/>
        </authorList>
    </citation>
    <scope>NUCLEOTIDE SEQUENCE</scope>
    <source>
        <strain evidence="9">B-35</strain>
    </source>
</reference>
<protein>
    <recommendedName>
        <fullName evidence="8">Fluoride-specific ion channel</fullName>
    </recommendedName>
</protein>
<evidence type="ECO:0000256" key="4">
    <source>
        <dbReference type="ARBA" id="ARBA00022989"/>
    </source>
</evidence>
<evidence type="ECO:0000313" key="10">
    <source>
        <dbReference type="Proteomes" id="UP001208689"/>
    </source>
</evidence>
<keyword evidence="10" id="KW-1185">Reference proteome</keyword>
<evidence type="ECO:0000313" key="9">
    <source>
        <dbReference type="EMBL" id="UYP48723.1"/>
    </source>
</evidence>
<evidence type="ECO:0000256" key="8">
    <source>
        <dbReference type="RuleBase" id="RU004340"/>
    </source>
</evidence>
<keyword evidence="4 8" id="KW-1133">Transmembrane helix</keyword>
<dbReference type="Pfam" id="PF02537">
    <property type="entry name" value="CRCB"/>
    <property type="match status" value="1"/>
</dbReference>
<feature type="transmembrane region" description="Helical" evidence="8">
    <location>
        <begin position="108"/>
        <end position="129"/>
    </location>
</feature>
<accession>A0ABY6HZ92</accession>
<evidence type="ECO:0000256" key="7">
    <source>
        <dbReference type="ARBA" id="ARBA00035585"/>
    </source>
</evidence>
<evidence type="ECO:0000256" key="5">
    <source>
        <dbReference type="ARBA" id="ARBA00023136"/>
    </source>
</evidence>
<keyword evidence="5 8" id="KW-0472">Membrane</keyword>
<feature type="transmembrane region" description="Helical" evidence="8">
    <location>
        <begin position="36"/>
        <end position="54"/>
    </location>
</feature>
<keyword evidence="2 8" id="KW-1003">Cell membrane</keyword>
<sequence>MHIKKILVTGVFGSFGAIFRFLIYEIMSVFVDVPSFYSTMVVNVIGSFLLSYCVQRQLTTLNHNEFLSGLAHYKTEILGGLIGAFTTFSTVIYEISLFNHSGDYLRCFIYIFCAITLALFAVFFGEILAQKSNIKNNPDSMQILPVMKIGDSE</sequence>
<keyword evidence="3 8" id="KW-0812">Transmembrane</keyword>
<dbReference type="EMBL" id="CP104013">
    <property type="protein sequence ID" value="UYP48723.1"/>
    <property type="molecule type" value="Genomic_DNA"/>
</dbReference>
<comment type="similarity">
    <text evidence="6 8">Belongs to the fluoride channel Fluc/FEX (TC 1.A.43) family.</text>
</comment>
<gene>
    <name evidence="9" type="ORF">NEF87_005008</name>
</gene>
<evidence type="ECO:0000256" key="6">
    <source>
        <dbReference type="ARBA" id="ARBA00035120"/>
    </source>
</evidence>